<comment type="caution">
    <text evidence="2">The sequence shown here is derived from an EMBL/GenBank/DDBJ whole genome shotgun (WGS) entry which is preliminary data.</text>
</comment>
<sequence length="294" mass="31620">MPSISAVRIANSKYTSTNIPVAIFVGGTSGIGRATAEAFARYTKGNAHIILVGRNAIAAEAVLASFPNPQTSDSRWKHEFVQCDASLLQNVHATLTALAPRIPRVNYLVLSAGYFSLAGGENTAEGLDRKLVLNYYSRWAFISGLLPALRRAHNSGEDASVMTVLAAGQGSKVNLEDLGLGGKATGPTSIAATYTDLMIEEFATRNTGIVFTHTYPGFVNTPLFSFEHWGARLLAPLTRLALFFLAKTPADAAEYQLYGLLQSKAGAHRRGEYGDEICSQPVWTHTENVVSARV</sequence>
<dbReference type="InterPro" id="IPR052228">
    <property type="entry name" value="Sec_Metab_Biosynth_Oxidored"/>
</dbReference>
<dbReference type="Pfam" id="PF00106">
    <property type="entry name" value="adh_short"/>
    <property type="match status" value="1"/>
</dbReference>
<dbReference type="PRINTS" id="PR00081">
    <property type="entry name" value="GDHRDH"/>
</dbReference>
<organism evidence="2 3">
    <name type="scientific">Mycena alexandri</name>
    <dbReference type="NCBI Taxonomy" id="1745969"/>
    <lineage>
        <taxon>Eukaryota</taxon>
        <taxon>Fungi</taxon>
        <taxon>Dikarya</taxon>
        <taxon>Basidiomycota</taxon>
        <taxon>Agaricomycotina</taxon>
        <taxon>Agaricomycetes</taxon>
        <taxon>Agaricomycetidae</taxon>
        <taxon>Agaricales</taxon>
        <taxon>Marasmiineae</taxon>
        <taxon>Mycenaceae</taxon>
        <taxon>Mycena</taxon>
    </lineage>
</organism>
<dbReference type="InterPro" id="IPR036291">
    <property type="entry name" value="NAD(P)-bd_dom_sf"/>
</dbReference>
<dbReference type="Gene3D" id="3.40.50.720">
    <property type="entry name" value="NAD(P)-binding Rossmann-like Domain"/>
    <property type="match status" value="1"/>
</dbReference>
<evidence type="ECO:0000313" key="3">
    <source>
        <dbReference type="Proteomes" id="UP001218188"/>
    </source>
</evidence>
<dbReference type="GO" id="GO:0016491">
    <property type="term" value="F:oxidoreductase activity"/>
    <property type="evidence" value="ECO:0007669"/>
    <property type="project" value="UniProtKB-KW"/>
</dbReference>
<dbReference type="SUPFAM" id="SSF51735">
    <property type="entry name" value="NAD(P)-binding Rossmann-fold domains"/>
    <property type="match status" value="1"/>
</dbReference>
<reference evidence="2" key="1">
    <citation type="submission" date="2023-03" db="EMBL/GenBank/DDBJ databases">
        <title>Massive genome expansion in bonnet fungi (Mycena s.s.) driven by repeated elements and novel gene families across ecological guilds.</title>
        <authorList>
            <consortium name="Lawrence Berkeley National Laboratory"/>
            <person name="Harder C.B."/>
            <person name="Miyauchi S."/>
            <person name="Viragh M."/>
            <person name="Kuo A."/>
            <person name="Thoen E."/>
            <person name="Andreopoulos B."/>
            <person name="Lu D."/>
            <person name="Skrede I."/>
            <person name="Drula E."/>
            <person name="Henrissat B."/>
            <person name="Morin E."/>
            <person name="Kohler A."/>
            <person name="Barry K."/>
            <person name="LaButti K."/>
            <person name="Morin E."/>
            <person name="Salamov A."/>
            <person name="Lipzen A."/>
            <person name="Mereny Z."/>
            <person name="Hegedus B."/>
            <person name="Baldrian P."/>
            <person name="Stursova M."/>
            <person name="Weitz H."/>
            <person name="Taylor A."/>
            <person name="Grigoriev I.V."/>
            <person name="Nagy L.G."/>
            <person name="Martin F."/>
            <person name="Kauserud H."/>
        </authorList>
    </citation>
    <scope>NUCLEOTIDE SEQUENCE</scope>
    <source>
        <strain evidence="2">CBHHK200</strain>
    </source>
</reference>
<gene>
    <name evidence="2" type="ORF">C8F04DRAFT_1094404</name>
</gene>
<evidence type="ECO:0000313" key="2">
    <source>
        <dbReference type="EMBL" id="KAJ7036786.1"/>
    </source>
</evidence>
<dbReference type="AlphaFoldDB" id="A0AAD6X6J0"/>
<dbReference type="PANTHER" id="PTHR47534:SF3">
    <property type="entry name" value="ALCOHOL DEHYDROGENASE-LIKE C-TERMINAL DOMAIN-CONTAINING PROTEIN"/>
    <property type="match status" value="1"/>
</dbReference>
<accession>A0AAD6X6J0</accession>
<dbReference type="EMBL" id="JARJCM010000041">
    <property type="protein sequence ID" value="KAJ7036786.1"/>
    <property type="molecule type" value="Genomic_DNA"/>
</dbReference>
<evidence type="ECO:0000256" key="1">
    <source>
        <dbReference type="ARBA" id="ARBA00023002"/>
    </source>
</evidence>
<keyword evidence="1" id="KW-0560">Oxidoreductase</keyword>
<dbReference type="PANTHER" id="PTHR47534">
    <property type="entry name" value="YALI0E05731P"/>
    <property type="match status" value="1"/>
</dbReference>
<name>A0AAD6X6J0_9AGAR</name>
<proteinExistence type="predicted"/>
<keyword evidence="3" id="KW-1185">Reference proteome</keyword>
<dbReference type="Proteomes" id="UP001218188">
    <property type="component" value="Unassembled WGS sequence"/>
</dbReference>
<protein>
    <submittedName>
        <fullName evidence="2">NAD-P-binding protein</fullName>
    </submittedName>
</protein>
<dbReference type="InterPro" id="IPR002347">
    <property type="entry name" value="SDR_fam"/>
</dbReference>